<reference evidence="12" key="2">
    <citation type="journal article" date="2007" name="Science">
        <title>Genome sequence of Aedes aegypti, a major arbovirus vector.</title>
        <authorList>
            <person name="Nene V."/>
            <person name="Wortman J.R."/>
            <person name="Lawson D."/>
            <person name="Haas B."/>
            <person name="Kodira C."/>
            <person name="Tu Z.J."/>
            <person name="Loftus B."/>
            <person name="Xi Z."/>
            <person name="Megy K."/>
            <person name="Grabherr M."/>
            <person name="Ren Q."/>
            <person name="Zdobnov E.M."/>
            <person name="Lobo N.F."/>
            <person name="Campbell K.S."/>
            <person name="Brown S.E."/>
            <person name="Bonaldo M.F."/>
            <person name="Zhu J."/>
            <person name="Sinkins S.P."/>
            <person name="Hogenkamp D.G."/>
            <person name="Amedeo P."/>
            <person name="Arensburger P."/>
            <person name="Atkinson P.W."/>
            <person name="Bidwell S."/>
            <person name="Biedler J."/>
            <person name="Birney E."/>
            <person name="Bruggner R.V."/>
            <person name="Costas J."/>
            <person name="Coy M.R."/>
            <person name="Crabtree J."/>
            <person name="Crawford M."/>
            <person name="Debruyn B."/>
            <person name="Decaprio D."/>
            <person name="Eiglmeier K."/>
            <person name="Eisenstadt E."/>
            <person name="El-Dorry H."/>
            <person name="Gelbart W.M."/>
            <person name="Gomes S.L."/>
            <person name="Hammond M."/>
            <person name="Hannick L.I."/>
            <person name="Hogan J.R."/>
            <person name="Holmes M.H."/>
            <person name="Jaffe D."/>
            <person name="Johnston J.S."/>
            <person name="Kennedy R.C."/>
            <person name="Koo H."/>
            <person name="Kravitz S."/>
            <person name="Kriventseva E.V."/>
            <person name="Kulp D."/>
            <person name="Labutti K."/>
            <person name="Lee E."/>
            <person name="Li S."/>
            <person name="Lovin D.D."/>
            <person name="Mao C."/>
            <person name="Mauceli E."/>
            <person name="Menck C.F."/>
            <person name="Miller J.R."/>
            <person name="Montgomery P."/>
            <person name="Mori A."/>
            <person name="Nascimento A.L."/>
            <person name="Naveira H.F."/>
            <person name="Nusbaum C."/>
            <person name="O'leary S."/>
            <person name="Orvis J."/>
            <person name="Pertea M."/>
            <person name="Quesneville H."/>
            <person name="Reidenbach K.R."/>
            <person name="Rogers Y.H."/>
            <person name="Roth C.W."/>
            <person name="Schneider J.R."/>
            <person name="Schatz M."/>
            <person name="Shumway M."/>
            <person name="Stanke M."/>
            <person name="Stinson E.O."/>
            <person name="Tubio J.M."/>
            <person name="Vanzee J.P."/>
            <person name="Verjovski-Almeida S."/>
            <person name="Werner D."/>
            <person name="White O."/>
            <person name="Wyder S."/>
            <person name="Zeng Q."/>
            <person name="Zhao Q."/>
            <person name="Zhao Y."/>
            <person name="Hill C.A."/>
            <person name="Raikhel A.S."/>
            <person name="Soares M.B."/>
            <person name="Knudson D.L."/>
            <person name="Lee N.H."/>
            <person name="Galagan J."/>
            <person name="Salzberg S.L."/>
            <person name="Paulsen I.T."/>
            <person name="Dimopoulos G."/>
            <person name="Collins F.H."/>
            <person name="Birren B."/>
            <person name="Fraser-Liggett C.M."/>
            <person name="Severson D.W."/>
        </authorList>
    </citation>
    <scope>NUCLEOTIDE SEQUENCE [LARGE SCALE GENOMIC DNA]</scope>
    <source>
        <strain evidence="12">Liverpool</strain>
    </source>
</reference>
<keyword evidence="5 10" id="KW-0552">Olfaction</keyword>
<feature type="transmembrane region" description="Helical" evidence="10">
    <location>
        <begin position="135"/>
        <end position="165"/>
    </location>
</feature>
<evidence type="ECO:0000256" key="4">
    <source>
        <dbReference type="ARBA" id="ARBA00022692"/>
    </source>
</evidence>
<evidence type="ECO:0000256" key="1">
    <source>
        <dbReference type="ARBA" id="ARBA00004651"/>
    </source>
</evidence>
<dbReference type="EMBL" id="CH477295">
    <property type="protein sequence ID" value="EJY57524.1"/>
    <property type="molecule type" value="Genomic_DNA"/>
</dbReference>
<protein>
    <recommendedName>
        <fullName evidence="10">Odorant receptor</fullName>
    </recommendedName>
</protein>
<comment type="similarity">
    <text evidence="10">Belongs to the insect chemoreceptor superfamily. Heteromeric odorant receptor channel (TC 1.A.69) family.</text>
</comment>
<feature type="transmembrane region" description="Helical" evidence="10">
    <location>
        <begin position="305"/>
        <end position="323"/>
    </location>
</feature>
<dbReference type="GO" id="GO:0005549">
    <property type="term" value="F:odorant binding"/>
    <property type="evidence" value="ECO:0007669"/>
    <property type="project" value="InterPro"/>
</dbReference>
<dbReference type="GO" id="GO:0007165">
    <property type="term" value="P:signal transduction"/>
    <property type="evidence" value="ECO:0007669"/>
    <property type="project" value="UniProtKB-KW"/>
</dbReference>
<accession>A0A1S7UEF4</accession>
<evidence type="ECO:0000256" key="11">
    <source>
        <dbReference type="SAM" id="Coils"/>
    </source>
</evidence>
<dbReference type="GO" id="GO:0005886">
    <property type="term" value="C:plasma membrane"/>
    <property type="evidence" value="ECO:0007669"/>
    <property type="project" value="UniProtKB-SubCell"/>
</dbReference>
<gene>
    <name evidence="12" type="primary">GPROR67</name>
    <name evidence="12" type="ORF">AaeL_AAEL017260</name>
</gene>
<feature type="transmembrane region" description="Helical" evidence="10">
    <location>
        <begin position="280"/>
        <end position="299"/>
    </location>
</feature>
<feature type="transmembrane region" description="Helical" evidence="10">
    <location>
        <begin position="185"/>
        <end position="206"/>
    </location>
</feature>
<evidence type="ECO:0000256" key="2">
    <source>
        <dbReference type="ARBA" id="ARBA00022475"/>
    </source>
</evidence>
<keyword evidence="3 10" id="KW-0716">Sensory transduction</keyword>
<evidence type="ECO:0000256" key="8">
    <source>
        <dbReference type="ARBA" id="ARBA00023170"/>
    </source>
</evidence>
<evidence type="ECO:0000256" key="7">
    <source>
        <dbReference type="ARBA" id="ARBA00023136"/>
    </source>
</evidence>
<feature type="transmembrane region" description="Helical" evidence="10">
    <location>
        <begin position="50"/>
        <end position="69"/>
    </location>
</feature>
<dbReference type="PANTHER" id="PTHR21137:SF35">
    <property type="entry name" value="ODORANT RECEPTOR 19A-RELATED"/>
    <property type="match status" value="1"/>
</dbReference>
<feature type="coiled-coil region" evidence="11">
    <location>
        <begin position="223"/>
        <end position="257"/>
    </location>
</feature>
<evidence type="ECO:0000256" key="3">
    <source>
        <dbReference type="ARBA" id="ARBA00022606"/>
    </source>
</evidence>
<dbReference type="AlphaFoldDB" id="A0A1S7UEF4"/>
<keyword evidence="11" id="KW-0175">Coiled coil</keyword>
<keyword evidence="2" id="KW-1003">Cell membrane</keyword>
<evidence type="ECO:0000313" key="13">
    <source>
        <dbReference type="Proteomes" id="UP000682892"/>
    </source>
</evidence>
<keyword evidence="6 10" id="KW-1133">Transmembrane helix</keyword>
<reference evidence="12" key="3">
    <citation type="submission" date="2012-09" db="EMBL/GenBank/DDBJ databases">
        <authorList>
            <consortium name="VectorBase"/>
        </authorList>
    </citation>
    <scope>NUCLEOTIDE SEQUENCE</scope>
    <source>
        <strain evidence="12">Liverpool</strain>
    </source>
</reference>
<keyword evidence="9 10" id="KW-0807">Transducer</keyword>
<dbReference type="GO" id="GO:0004984">
    <property type="term" value="F:olfactory receptor activity"/>
    <property type="evidence" value="ECO:0007669"/>
    <property type="project" value="InterPro"/>
</dbReference>
<comment type="caution">
    <text evidence="10">Lacks conserved residue(s) required for the propagation of feature annotation.</text>
</comment>
<dbReference type="InterPro" id="IPR004117">
    <property type="entry name" value="7tm6_olfct_rcpt"/>
</dbReference>
<dbReference type="Proteomes" id="UP000682892">
    <property type="component" value="Chromosome 3"/>
</dbReference>
<dbReference type="PANTHER" id="PTHR21137">
    <property type="entry name" value="ODORANT RECEPTOR"/>
    <property type="match status" value="1"/>
</dbReference>
<evidence type="ECO:0000256" key="6">
    <source>
        <dbReference type="ARBA" id="ARBA00022989"/>
    </source>
</evidence>
<evidence type="ECO:0000256" key="9">
    <source>
        <dbReference type="ARBA" id="ARBA00023224"/>
    </source>
</evidence>
<organism evidence="12 13">
    <name type="scientific">Aedes aegypti</name>
    <name type="common">Yellowfever mosquito</name>
    <name type="synonym">Culex aegypti</name>
    <dbReference type="NCBI Taxonomy" id="7159"/>
    <lineage>
        <taxon>Eukaryota</taxon>
        <taxon>Metazoa</taxon>
        <taxon>Ecdysozoa</taxon>
        <taxon>Arthropoda</taxon>
        <taxon>Hexapoda</taxon>
        <taxon>Insecta</taxon>
        <taxon>Pterygota</taxon>
        <taxon>Neoptera</taxon>
        <taxon>Endopterygota</taxon>
        <taxon>Diptera</taxon>
        <taxon>Nematocera</taxon>
        <taxon>Culicoidea</taxon>
        <taxon>Culicidae</taxon>
        <taxon>Culicinae</taxon>
        <taxon>Aedini</taxon>
        <taxon>Aedes</taxon>
        <taxon>Stegomyia</taxon>
    </lineage>
</organism>
<keyword evidence="4 10" id="KW-0812">Transmembrane</keyword>
<evidence type="ECO:0000256" key="10">
    <source>
        <dbReference type="RuleBase" id="RU351113"/>
    </source>
</evidence>
<proteinExistence type="inferred from homology"/>
<dbReference type="Pfam" id="PF02949">
    <property type="entry name" value="7tm_6"/>
    <property type="match status" value="1"/>
</dbReference>
<reference evidence="12" key="1">
    <citation type="submission" date="2005-10" db="EMBL/GenBank/DDBJ databases">
        <authorList>
            <person name="Loftus B.J."/>
            <person name="Nene V.M."/>
            <person name="Hannick L.I."/>
            <person name="Bidwell S."/>
            <person name="Haas B."/>
            <person name="Amedeo P."/>
            <person name="Orvis J."/>
            <person name="Wortman J.R."/>
            <person name="White O.R."/>
            <person name="Salzberg S."/>
            <person name="Shumway M."/>
            <person name="Koo H."/>
            <person name="Zhao Y."/>
            <person name="Holmes M."/>
            <person name="Miller J."/>
            <person name="Schatz M."/>
            <person name="Pop M."/>
            <person name="Pai G."/>
            <person name="Utterback T."/>
            <person name="Rogers Y.-H."/>
            <person name="Kravitz S."/>
            <person name="Fraser C.M."/>
        </authorList>
    </citation>
    <scope>NUCLEOTIDE SEQUENCE</scope>
    <source>
        <strain evidence="12">Liverpool</strain>
    </source>
</reference>
<keyword evidence="8 10" id="KW-0675">Receptor</keyword>
<sequence length="395" mass="45458">MYQARISNSGAIMAQGSAEELQKSFDIAKKTTYLVGVNPFQADREITARFIFSALLMLAIYVFCCYTLWVLGSEWQTSLEVFQVLMLNFLGTNKIWLGFMRVHDYYLLFVSTEEIYKKFDEDIRNRPILRKMVRILVAMLKSMVVIYTLSGSLIFLLMTTVVLITKEKVLLLRVYIPFVDHTTPVGYVITTAFHMLMIAFCVNGYLASDSVFVSTILPIVGYTNSLRREIDNFNASLDEIERNEEEITEQLMRIVKLHQMIVEYECQSVKFFKDSNLVQVSLQAGLLLVLVFMGLILHYLPAMCATLAVLFELTLYCSLGTVITTKNNQMMVDIYAINWHLLPKSQRMLVVFMLHRAQNGKNLYVGNFAPMNMTTYVQILKTVYTFLAMLITMMH</sequence>
<comment type="subcellular location">
    <subcellularLocation>
        <location evidence="1 10">Cell membrane</location>
        <topology evidence="1 10">Multi-pass membrane protein</topology>
    </subcellularLocation>
</comment>
<feature type="transmembrane region" description="Helical" evidence="10">
    <location>
        <begin position="81"/>
        <end position="99"/>
    </location>
</feature>
<name>A0A1S7UEF4_AEDAE</name>
<evidence type="ECO:0000313" key="12">
    <source>
        <dbReference type="EMBL" id="EJY57524.1"/>
    </source>
</evidence>
<keyword evidence="7 10" id="KW-0472">Membrane</keyword>
<evidence type="ECO:0000256" key="5">
    <source>
        <dbReference type="ARBA" id="ARBA00022725"/>
    </source>
</evidence>